<reference evidence="2" key="1">
    <citation type="submission" date="2016-10" db="EMBL/GenBank/DDBJ databases">
        <authorList>
            <person name="de Groot N.N."/>
        </authorList>
    </citation>
    <scope>NUCLEOTIDE SEQUENCE</scope>
</reference>
<sequence>MKRIFLLLTVAVTLFAKNPTIFASLGDTIYNNAAKIEKLKEIKEYSPFFKRIEDYVKSVRAVKKLGFAIETGKIELDKKIYLDKLREFKKTNDFFIRNVNFLFEKALKTKNYELVMNLLDTGLIDIKQNRDRLLRFYEDNKGSFELRGVLKELVNEDQLRKKPKHTKEYYERLKRLKEQEKIRRLRMRDKKRQEALQKRLEEELKRKKEQIQQEQIKELNEEEL</sequence>
<gene>
    <name evidence="2" type="ORF">MNB_SM-7-1021</name>
</gene>
<evidence type="ECO:0000313" key="2">
    <source>
        <dbReference type="EMBL" id="SFV54160.1"/>
    </source>
</evidence>
<name>A0A1W1BKT5_9ZZZZ</name>
<accession>A0A1W1BKT5</accession>
<feature type="coiled-coil region" evidence="1">
    <location>
        <begin position="170"/>
        <end position="222"/>
    </location>
</feature>
<evidence type="ECO:0000256" key="1">
    <source>
        <dbReference type="SAM" id="Coils"/>
    </source>
</evidence>
<organism evidence="2">
    <name type="scientific">hydrothermal vent metagenome</name>
    <dbReference type="NCBI Taxonomy" id="652676"/>
    <lineage>
        <taxon>unclassified sequences</taxon>
        <taxon>metagenomes</taxon>
        <taxon>ecological metagenomes</taxon>
    </lineage>
</organism>
<proteinExistence type="predicted"/>
<protein>
    <submittedName>
        <fullName evidence="2">Uncharacterized protein</fullName>
    </submittedName>
</protein>
<dbReference type="EMBL" id="FPHB01000022">
    <property type="protein sequence ID" value="SFV54160.1"/>
    <property type="molecule type" value="Genomic_DNA"/>
</dbReference>
<keyword evidence="1" id="KW-0175">Coiled coil</keyword>
<dbReference type="AlphaFoldDB" id="A0A1W1BKT5"/>